<evidence type="ECO:0000256" key="1">
    <source>
        <dbReference type="ARBA" id="ARBA00022737"/>
    </source>
</evidence>
<protein>
    <submittedName>
        <fullName evidence="6">Tetratricopeptide repeat protein 4</fullName>
    </submittedName>
</protein>
<dbReference type="GeneID" id="108561199"/>
<gene>
    <name evidence="6" type="primary">LOC108561199</name>
</gene>
<dbReference type="SMART" id="SM00028">
    <property type="entry name" value="TPR"/>
    <property type="match status" value="3"/>
</dbReference>
<dbReference type="PANTHER" id="PTHR46035:SF1">
    <property type="entry name" value="TETRATRICOPEPTIDE REPEAT PROTEIN 4"/>
    <property type="match status" value="1"/>
</dbReference>
<keyword evidence="1" id="KW-0677">Repeat</keyword>
<dbReference type="InterPro" id="IPR044059">
    <property type="entry name" value="Csn1/TTC4_wheel"/>
</dbReference>
<evidence type="ECO:0000259" key="4">
    <source>
        <dbReference type="Pfam" id="PF18972"/>
    </source>
</evidence>
<dbReference type="RefSeq" id="XP_017774531.1">
    <property type="nucleotide sequence ID" value="XM_017919042.1"/>
</dbReference>
<evidence type="ECO:0000313" key="5">
    <source>
        <dbReference type="Proteomes" id="UP000695000"/>
    </source>
</evidence>
<keyword evidence="2" id="KW-0802">TPR repeat</keyword>
<evidence type="ECO:0000313" key="6">
    <source>
        <dbReference type="RefSeq" id="XP_017774531.1"/>
    </source>
</evidence>
<keyword evidence="5" id="KW-1185">Reference proteome</keyword>
<sequence>MENQPKKAMTEEERAALATKLDKELDEFIANLPKRERNNEPPDENWLEEFDKHPFFMKKLPEPGEEMHPLYEGLQQLKYDPNENTPDELAISYKDDGNFNFKHKNYRMAIISYSEGLKVKCGNLEVEATLYNNRSACHFFLKNYRSCIRDCEWALKIKPEYRKAAARAATACLESRRYEDAVQFAEKLLEMKRDDEEALDVRSKALAFQKEAERDARKQKAVEKKRRKKESELLAEISKRNLIHEGGLTIDKLKPKFQELMEFPVDLVDGALFWPTVFVYPEYQFMDFVQEFNENTILMEQMKNVFEVNPEWDVAKQYSAQNLNVYYESKNKVFKVDTNKSLGEIIQSKDFVIRCGTLSFMFFPRGSKAETDFLDKY</sequence>
<evidence type="ECO:0000256" key="3">
    <source>
        <dbReference type="ARBA" id="ARBA00023602"/>
    </source>
</evidence>
<feature type="domain" description="Cns1/TTC4 wheel" evidence="4">
    <location>
        <begin position="269"/>
        <end position="375"/>
    </location>
</feature>
<dbReference type="InterPro" id="IPR011990">
    <property type="entry name" value="TPR-like_helical_dom_sf"/>
</dbReference>
<comment type="similarity">
    <text evidence="3">Belongs to the TTC4 family.</text>
</comment>
<name>A0ABM1MIY1_NICVS</name>
<proteinExistence type="inferred from homology"/>
<dbReference type="Proteomes" id="UP000695000">
    <property type="component" value="Unplaced"/>
</dbReference>
<dbReference type="CDD" id="cd21380">
    <property type="entry name" value="CTWD_Cns1"/>
    <property type="match status" value="1"/>
</dbReference>
<dbReference type="Gene3D" id="1.25.40.10">
    <property type="entry name" value="Tetratricopeptide repeat domain"/>
    <property type="match status" value="1"/>
</dbReference>
<dbReference type="InterPro" id="IPR019734">
    <property type="entry name" value="TPR_rpt"/>
</dbReference>
<dbReference type="SUPFAM" id="SSF48452">
    <property type="entry name" value="TPR-like"/>
    <property type="match status" value="1"/>
</dbReference>
<reference evidence="6" key="1">
    <citation type="submission" date="2025-08" db="UniProtKB">
        <authorList>
            <consortium name="RefSeq"/>
        </authorList>
    </citation>
    <scope>IDENTIFICATION</scope>
    <source>
        <tissue evidence="6">Whole Larva</tissue>
    </source>
</reference>
<evidence type="ECO:0000256" key="2">
    <source>
        <dbReference type="ARBA" id="ARBA00022803"/>
    </source>
</evidence>
<dbReference type="Pfam" id="PF18972">
    <property type="entry name" value="Wheel"/>
    <property type="match status" value="1"/>
</dbReference>
<organism evidence="5 6">
    <name type="scientific">Nicrophorus vespilloides</name>
    <name type="common">Boreal carrion beetle</name>
    <dbReference type="NCBI Taxonomy" id="110193"/>
    <lineage>
        <taxon>Eukaryota</taxon>
        <taxon>Metazoa</taxon>
        <taxon>Ecdysozoa</taxon>
        <taxon>Arthropoda</taxon>
        <taxon>Hexapoda</taxon>
        <taxon>Insecta</taxon>
        <taxon>Pterygota</taxon>
        <taxon>Neoptera</taxon>
        <taxon>Endopterygota</taxon>
        <taxon>Coleoptera</taxon>
        <taxon>Polyphaga</taxon>
        <taxon>Staphyliniformia</taxon>
        <taxon>Silphidae</taxon>
        <taxon>Nicrophorinae</taxon>
        <taxon>Nicrophorus</taxon>
    </lineage>
</organism>
<dbReference type="PANTHER" id="PTHR46035">
    <property type="entry name" value="TETRATRICOPEPTIDE REPEAT PROTEIN 4"/>
    <property type="match status" value="1"/>
</dbReference>
<accession>A0ABM1MIY1</accession>